<keyword evidence="5 12" id="KW-0378">Hydrolase</keyword>
<evidence type="ECO:0000256" key="11">
    <source>
        <dbReference type="NCBIfam" id="TIGR00665"/>
    </source>
</evidence>
<dbReference type="Pfam" id="PF00772">
    <property type="entry name" value="DnaB"/>
    <property type="match status" value="1"/>
</dbReference>
<dbReference type="SUPFAM" id="SSF52540">
    <property type="entry name" value="P-loop containing nucleoside triphosphate hydrolases"/>
    <property type="match status" value="1"/>
</dbReference>
<comment type="similarity">
    <text evidence="1 12">Belongs to the helicase family. DnaB subfamily.</text>
</comment>
<proteinExistence type="inferred from homology"/>
<evidence type="ECO:0000256" key="2">
    <source>
        <dbReference type="ARBA" id="ARBA00022515"/>
    </source>
</evidence>
<sequence length="445" mass="49710">MAEGKIPPQDLIAEQSVLGSILLDKNAIMRVVEILDADSFYRDAHRFIYEVVLELFDKGEPVDLITVTDLLRKAGRLDAVGGSVYVADLLNSVPTSANVDYYAKIVEEKSILRRLIEAGTNIVTNAFEERENVDQILDQAEKTVFNIALKRVREGFSKIDTVIKGVLDKIDSLYDKKEAITGTPTGYPDLDRLTAGFQNSDLIIIAARPAVGKTAFALNIAQNAAIKYKLPVAIFSLEMSKEQLAQRMLCSEAEVDAQRLKTASLSDTGWKKLTRALGRLSEAPIYIDDSATLTSTELRAKARRLKIERGLGLVIVDYLQLMRGRMRVENRVQEISEIARSLKTLARELEVPVVALSQLSRAVEQRTDRIPRLSDLRESGEIEQTADVVLFIHREGYYNPQSERGNVAEIIIAKQRNGPVGTIELVFRKEIAKFASKESRYEEVA</sequence>
<dbReference type="PANTHER" id="PTHR30153:SF2">
    <property type="entry name" value="REPLICATIVE DNA HELICASE"/>
    <property type="match status" value="1"/>
</dbReference>
<evidence type="ECO:0000256" key="8">
    <source>
        <dbReference type="ARBA" id="ARBA00023125"/>
    </source>
</evidence>
<comment type="caution">
    <text evidence="14">The sequence shown here is derived from an EMBL/GenBank/DDBJ whole genome shotgun (WGS) entry which is preliminary data.</text>
</comment>
<gene>
    <name evidence="14" type="ORF">A3H38_01880</name>
</gene>
<evidence type="ECO:0000256" key="12">
    <source>
        <dbReference type="RuleBase" id="RU362085"/>
    </source>
</evidence>
<name>A0A1F4R3Z0_UNCSA</name>
<keyword evidence="2 12" id="KW-0639">Primosome</keyword>
<dbReference type="EC" id="5.6.2.3" evidence="11 12"/>
<dbReference type="InterPro" id="IPR016136">
    <property type="entry name" value="DNA_helicase_N/primase_C"/>
</dbReference>
<dbReference type="CDD" id="cd00984">
    <property type="entry name" value="DnaB_C"/>
    <property type="match status" value="1"/>
</dbReference>
<keyword evidence="4 12" id="KW-0547">Nucleotide-binding</keyword>
<evidence type="ECO:0000256" key="6">
    <source>
        <dbReference type="ARBA" id="ARBA00022806"/>
    </source>
</evidence>
<reference evidence="14 15" key="1">
    <citation type="journal article" date="2016" name="Nat. Commun.">
        <title>Thousands of microbial genomes shed light on interconnected biogeochemical processes in an aquifer system.</title>
        <authorList>
            <person name="Anantharaman K."/>
            <person name="Brown C.T."/>
            <person name="Hug L.A."/>
            <person name="Sharon I."/>
            <person name="Castelle C.J."/>
            <person name="Probst A.J."/>
            <person name="Thomas B.C."/>
            <person name="Singh A."/>
            <person name="Wilkins M.J."/>
            <person name="Karaoz U."/>
            <person name="Brodie E.L."/>
            <person name="Williams K.H."/>
            <person name="Hubbard S.S."/>
            <person name="Banfield J.F."/>
        </authorList>
    </citation>
    <scope>NUCLEOTIDE SEQUENCE [LARGE SCALE GENOMIC DNA]</scope>
</reference>
<evidence type="ECO:0000256" key="10">
    <source>
        <dbReference type="ARBA" id="ARBA00048954"/>
    </source>
</evidence>
<dbReference type="InterPro" id="IPR036185">
    <property type="entry name" value="DNA_heli_DnaB-like_N_sf"/>
</dbReference>
<dbReference type="Pfam" id="PF03796">
    <property type="entry name" value="DnaB_C"/>
    <property type="match status" value="1"/>
</dbReference>
<dbReference type="GO" id="GO:0005829">
    <property type="term" value="C:cytosol"/>
    <property type="evidence" value="ECO:0007669"/>
    <property type="project" value="TreeGrafter"/>
</dbReference>
<comment type="catalytic activity">
    <reaction evidence="10 12">
        <text>ATP + H2O = ADP + phosphate + H(+)</text>
        <dbReference type="Rhea" id="RHEA:13065"/>
        <dbReference type="ChEBI" id="CHEBI:15377"/>
        <dbReference type="ChEBI" id="CHEBI:15378"/>
        <dbReference type="ChEBI" id="CHEBI:30616"/>
        <dbReference type="ChEBI" id="CHEBI:43474"/>
        <dbReference type="ChEBI" id="CHEBI:456216"/>
        <dbReference type="EC" id="5.6.2.3"/>
    </reaction>
</comment>
<dbReference type="FunFam" id="3.40.50.300:FF:000076">
    <property type="entry name" value="Replicative DNA helicase"/>
    <property type="match status" value="1"/>
</dbReference>
<dbReference type="NCBIfam" id="NF004384">
    <property type="entry name" value="PRK05748.1"/>
    <property type="match status" value="1"/>
</dbReference>
<dbReference type="GO" id="GO:0003677">
    <property type="term" value="F:DNA binding"/>
    <property type="evidence" value="ECO:0007669"/>
    <property type="project" value="UniProtKB-UniRule"/>
</dbReference>
<dbReference type="Proteomes" id="UP000176938">
    <property type="component" value="Unassembled WGS sequence"/>
</dbReference>
<evidence type="ECO:0000256" key="3">
    <source>
        <dbReference type="ARBA" id="ARBA00022705"/>
    </source>
</evidence>
<protein>
    <recommendedName>
        <fullName evidence="11 12">Replicative DNA helicase</fullName>
        <ecNumber evidence="11 12">5.6.2.3</ecNumber>
    </recommendedName>
</protein>
<keyword evidence="6 12" id="KW-0347">Helicase</keyword>
<dbReference type="GO" id="GO:0043139">
    <property type="term" value="F:5'-3' DNA helicase activity"/>
    <property type="evidence" value="ECO:0007669"/>
    <property type="project" value="UniProtKB-EC"/>
</dbReference>
<dbReference type="InterPro" id="IPR007694">
    <property type="entry name" value="DNA_helicase_DnaB-like_C"/>
</dbReference>
<dbReference type="InterPro" id="IPR007693">
    <property type="entry name" value="DNA_helicase_DnaB-like_N"/>
</dbReference>
<dbReference type="GO" id="GO:1990077">
    <property type="term" value="C:primosome complex"/>
    <property type="evidence" value="ECO:0007669"/>
    <property type="project" value="UniProtKB-UniRule"/>
</dbReference>
<dbReference type="AlphaFoldDB" id="A0A1F4R3Z0"/>
<dbReference type="GO" id="GO:0042802">
    <property type="term" value="F:identical protein binding"/>
    <property type="evidence" value="ECO:0007669"/>
    <property type="project" value="UniProtKB-ARBA"/>
</dbReference>
<dbReference type="PROSITE" id="PS51199">
    <property type="entry name" value="SF4_HELICASE"/>
    <property type="match status" value="1"/>
</dbReference>
<keyword evidence="3 12" id="KW-0235">DNA replication</keyword>
<evidence type="ECO:0000313" key="14">
    <source>
        <dbReference type="EMBL" id="OGC02889.1"/>
    </source>
</evidence>
<dbReference type="InterPro" id="IPR027417">
    <property type="entry name" value="P-loop_NTPase"/>
</dbReference>
<keyword evidence="9" id="KW-0413">Isomerase</keyword>
<dbReference type="InterPro" id="IPR007692">
    <property type="entry name" value="DNA_helicase_DnaB"/>
</dbReference>
<evidence type="ECO:0000256" key="9">
    <source>
        <dbReference type="ARBA" id="ARBA00023235"/>
    </source>
</evidence>
<accession>A0A1F4R3Z0</accession>
<evidence type="ECO:0000256" key="1">
    <source>
        <dbReference type="ARBA" id="ARBA00008428"/>
    </source>
</evidence>
<evidence type="ECO:0000256" key="4">
    <source>
        <dbReference type="ARBA" id="ARBA00022741"/>
    </source>
</evidence>
<dbReference type="GO" id="GO:0005524">
    <property type="term" value="F:ATP binding"/>
    <property type="evidence" value="ECO:0007669"/>
    <property type="project" value="UniProtKB-UniRule"/>
</dbReference>
<dbReference type="EMBL" id="METP01000068">
    <property type="protein sequence ID" value="OGC02889.1"/>
    <property type="molecule type" value="Genomic_DNA"/>
</dbReference>
<keyword evidence="8 12" id="KW-0238">DNA-binding</keyword>
<dbReference type="FunFam" id="1.10.860.10:FF:000001">
    <property type="entry name" value="Replicative DNA helicase"/>
    <property type="match status" value="1"/>
</dbReference>
<evidence type="ECO:0000256" key="5">
    <source>
        <dbReference type="ARBA" id="ARBA00022801"/>
    </source>
</evidence>
<dbReference type="NCBIfam" id="TIGR00665">
    <property type="entry name" value="DnaB"/>
    <property type="match status" value="1"/>
</dbReference>
<dbReference type="Gene3D" id="1.10.860.10">
    <property type="entry name" value="DNAb Helicase, Chain A"/>
    <property type="match status" value="1"/>
</dbReference>
<evidence type="ECO:0000259" key="13">
    <source>
        <dbReference type="PROSITE" id="PS51199"/>
    </source>
</evidence>
<organism evidence="14 15">
    <name type="scientific">candidate division WOR-1 bacterium RIFCSPLOWO2_02_FULL_46_20</name>
    <dbReference type="NCBI Taxonomy" id="1802567"/>
    <lineage>
        <taxon>Bacteria</taxon>
        <taxon>Bacillati</taxon>
        <taxon>Saganbacteria</taxon>
    </lineage>
</organism>
<dbReference type="SUPFAM" id="SSF48024">
    <property type="entry name" value="N-terminal domain of DnaB helicase"/>
    <property type="match status" value="1"/>
</dbReference>
<keyword evidence="7 12" id="KW-0067">ATP-binding</keyword>
<dbReference type="Gene3D" id="3.40.50.300">
    <property type="entry name" value="P-loop containing nucleotide triphosphate hydrolases"/>
    <property type="match status" value="1"/>
</dbReference>
<evidence type="ECO:0000256" key="7">
    <source>
        <dbReference type="ARBA" id="ARBA00022840"/>
    </source>
</evidence>
<dbReference type="PANTHER" id="PTHR30153">
    <property type="entry name" value="REPLICATIVE DNA HELICASE DNAB"/>
    <property type="match status" value="1"/>
</dbReference>
<dbReference type="GO" id="GO:0016887">
    <property type="term" value="F:ATP hydrolysis activity"/>
    <property type="evidence" value="ECO:0007669"/>
    <property type="project" value="RHEA"/>
</dbReference>
<evidence type="ECO:0000313" key="15">
    <source>
        <dbReference type="Proteomes" id="UP000176938"/>
    </source>
</evidence>
<dbReference type="GO" id="GO:0006269">
    <property type="term" value="P:DNA replication, synthesis of primer"/>
    <property type="evidence" value="ECO:0007669"/>
    <property type="project" value="UniProtKB-UniRule"/>
</dbReference>
<comment type="function">
    <text evidence="12">The main replicative DNA helicase, it participates in initiation and elongation during chromosome replication. Travels ahead of the DNA replisome, separating dsDNA into templates for DNA synthesis. A processive ATP-dependent 5'-3' DNA helicase it has DNA-dependent ATPase activity.</text>
</comment>
<feature type="domain" description="SF4 helicase" evidence="13">
    <location>
        <begin position="176"/>
        <end position="441"/>
    </location>
</feature>